<dbReference type="EMBL" id="CM044701">
    <property type="protein sequence ID" value="KAI5681756.1"/>
    <property type="molecule type" value="Genomic_DNA"/>
</dbReference>
<evidence type="ECO:0000313" key="1">
    <source>
        <dbReference type="EMBL" id="KAI5681756.1"/>
    </source>
</evidence>
<proteinExistence type="predicted"/>
<dbReference type="Proteomes" id="UP001060085">
    <property type="component" value="Linkage Group LG01"/>
</dbReference>
<organism evidence="1 2">
    <name type="scientific">Catharanthus roseus</name>
    <name type="common">Madagascar periwinkle</name>
    <name type="synonym">Vinca rosea</name>
    <dbReference type="NCBI Taxonomy" id="4058"/>
    <lineage>
        <taxon>Eukaryota</taxon>
        <taxon>Viridiplantae</taxon>
        <taxon>Streptophyta</taxon>
        <taxon>Embryophyta</taxon>
        <taxon>Tracheophyta</taxon>
        <taxon>Spermatophyta</taxon>
        <taxon>Magnoliopsida</taxon>
        <taxon>eudicotyledons</taxon>
        <taxon>Gunneridae</taxon>
        <taxon>Pentapetalae</taxon>
        <taxon>asterids</taxon>
        <taxon>lamiids</taxon>
        <taxon>Gentianales</taxon>
        <taxon>Apocynaceae</taxon>
        <taxon>Rauvolfioideae</taxon>
        <taxon>Vinceae</taxon>
        <taxon>Catharanthinae</taxon>
        <taxon>Catharanthus</taxon>
    </lineage>
</organism>
<gene>
    <name evidence="1" type="ORF">M9H77_02984</name>
</gene>
<comment type="caution">
    <text evidence="1">The sequence shown here is derived from an EMBL/GenBank/DDBJ whole genome shotgun (WGS) entry which is preliminary data.</text>
</comment>
<name>A0ACC0CA04_CATRO</name>
<reference evidence="2" key="1">
    <citation type="journal article" date="2023" name="Nat. Plants">
        <title>Single-cell RNA sequencing provides a high-resolution roadmap for understanding the multicellular compartmentation of specialized metabolism.</title>
        <authorList>
            <person name="Sun S."/>
            <person name="Shen X."/>
            <person name="Li Y."/>
            <person name="Li Y."/>
            <person name="Wang S."/>
            <person name="Li R."/>
            <person name="Zhang H."/>
            <person name="Shen G."/>
            <person name="Guo B."/>
            <person name="Wei J."/>
            <person name="Xu J."/>
            <person name="St-Pierre B."/>
            <person name="Chen S."/>
            <person name="Sun C."/>
        </authorList>
    </citation>
    <scope>NUCLEOTIDE SEQUENCE [LARGE SCALE GENOMIC DNA]</scope>
</reference>
<evidence type="ECO:0000313" key="2">
    <source>
        <dbReference type="Proteomes" id="UP001060085"/>
    </source>
</evidence>
<protein>
    <submittedName>
        <fullName evidence="1">Uncharacterized protein</fullName>
    </submittedName>
</protein>
<accession>A0ACC0CA04</accession>
<sequence>MYEVEIKEYRLGNAKKISLEEFGAIKSNPTIYPTVDGSNYGAHNQGRNVYGGINHSGTNFTSRRQDGVDEDDKAILASCSFSPSILEYIFAYRRKGVGFNTWSELKGIENEESMKPSLLEKSSIANELLQARIEIDESVEMHVEGEMFKEDFGDSMNNMSFEEENDLEENERTKEMNQKKSGGKGVLLSPTNSLISFLTNSSPTYHEFYSKELKLFLNAYAFHEIIVGTLCAIFRTCDLCLINVHLPNCLSFHDSLWNQLLSRDAKLEQSCFDLKFWHDIPDIISLVVDLTPSQTPIWGMIPSNFLDLFVENLLVKKVEGYLCSLIEDFLDRSIRRIVKRCFYLILFFETFGVVLYRIAPFENHFLNVKVQLDIPCDDHKFLIGLEFLKAFLIGNIFGLQFYHLHFKEYVFVNL</sequence>
<keyword evidence="2" id="KW-1185">Reference proteome</keyword>